<reference evidence="5" key="1">
    <citation type="journal article" date="2014" name="Front. Microbiol.">
        <title>High frequency of phylogenetically diverse reductive dehalogenase-homologous genes in deep subseafloor sedimentary metagenomes.</title>
        <authorList>
            <person name="Kawai M."/>
            <person name="Futagami T."/>
            <person name="Toyoda A."/>
            <person name="Takaki Y."/>
            <person name="Nishi S."/>
            <person name="Hori S."/>
            <person name="Arai W."/>
            <person name="Tsubouchi T."/>
            <person name="Morono Y."/>
            <person name="Uchiyama I."/>
            <person name="Ito T."/>
            <person name="Fujiyama A."/>
            <person name="Inagaki F."/>
            <person name="Takami H."/>
        </authorList>
    </citation>
    <scope>NUCLEOTIDE SEQUENCE</scope>
    <source>
        <strain evidence="5">Expedition CK06-06</strain>
    </source>
</reference>
<dbReference type="InterPro" id="IPR043938">
    <property type="entry name" value="Ligase_CoA_dom"/>
</dbReference>
<evidence type="ECO:0000256" key="1">
    <source>
        <dbReference type="ARBA" id="ARBA00022598"/>
    </source>
</evidence>
<dbReference type="AlphaFoldDB" id="X0Z0N4"/>
<dbReference type="PANTHER" id="PTHR43334">
    <property type="entry name" value="ACETATE--COA LIGASE [ADP-FORMING]"/>
    <property type="match status" value="1"/>
</dbReference>
<dbReference type="GO" id="GO:0005524">
    <property type="term" value="F:ATP binding"/>
    <property type="evidence" value="ECO:0007669"/>
    <property type="project" value="UniProtKB-KW"/>
</dbReference>
<evidence type="ECO:0000259" key="4">
    <source>
        <dbReference type="Pfam" id="PF19045"/>
    </source>
</evidence>
<comment type="caution">
    <text evidence="5">The sequence shown here is derived from an EMBL/GenBank/DDBJ whole genome shotgun (WGS) entry which is preliminary data.</text>
</comment>
<dbReference type="Gene3D" id="3.40.50.261">
    <property type="entry name" value="Succinyl-CoA synthetase domains"/>
    <property type="match status" value="1"/>
</dbReference>
<name>X0Z0N4_9ZZZZ</name>
<keyword evidence="1" id="KW-0436">Ligase</keyword>
<protein>
    <recommendedName>
        <fullName evidence="4">Ligase-CoA domain-containing protein</fullName>
    </recommendedName>
</protein>
<evidence type="ECO:0000313" key="5">
    <source>
        <dbReference type="EMBL" id="GAG54053.1"/>
    </source>
</evidence>
<dbReference type="SUPFAM" id="SSF52210">
    <property type="entry name" value="Succinyl-CoA synthetase domains"/>
    <property type="match status" value="1"/>
</dbReference>
<gene>
    <name evidence="5" type="ORF">S01H4_16201</name>
</gene>
<keyword evidence="2" id="KW-0547">Nucleotide-binding</keyword>
<feature type="domain" description="Ligase-CoA" evidence="4">
    <location>
        <begin position="3"/>
        <end position="122"/>
    </location>
</feature>
<dbReference type="InterPro" id="IPR051538">
    <property type="entry name" value="Acyl-CoA_Synth/Transferase"/>
</dbReference>
<evidence type="ECO:0000256" key="2">
    <source>
        <dbReference type="ARBA" id="ARBA00022741"/>
    </source>
</evidence>
<dbReference type="EMBL" id="BART01007097">
    <property type="protein sequence ID" value="GAG54053.1"/>
    <property type="molecule type" value="Genomic_DNA"/>
</dbReference>
<evidence type="ECO:0000256" key="3">
    <source>
        <dbReference type="ARBA" id="ARBA00022840"/>
    </source>
</evidence>
<dbReference type="InterPro" id="IPR016102">
    <property type="entry name" value="Succinyl-CoA_synth-like"/>
</dbReference>
<accession>X0Z0N4</accession>
<dbReference type="GO" id="GO:0043758">
    <property type="term" value="F:acetate-CoA ligase (ADP-forming) activity"/>
    <property type="evidence" value="ECO:0007669"/>
    <property type="project" value="InterPro"/>
</dbReference>
<organism evidence="5">
    <name type="scientific">marine sediment metagenome</name>
    <dbReference type="NCBI Taxonomy" id="412755"/>
    <lineage>
        <taxon>unclassified sequences</taxon>
        <taxon>metagenomes</taxon>
        <taxon>ecological metagenomes</taxon>
    </lineage>
</organism>
<keyword evidence="3" id="KW-0067">ATP-binding</keyword>
<dbReference type="Pfam" id="PF19045">
    <property type="entry name" value="Ligase_CoA_2"/>
    <property type="match status" value="1"/>
</dbReference>
<sequence>MEGGLGILLTDACEENGLTVPKLSPKTYKIVDKILPDLVKPNNPVDLVADAGFYRYEAATRALLEDPNIDGIIVASVHGGYARPREFTAAILKMVRERKLHEEYKKPILATIFSNPPLNEAFNNIATQRPKA</sequence>
<dbReference type="PANTHER" id="PTHR43334:SF1">
    <property type="entry name" value="3-HYDROXYPROPIONATE--COA LIGASE [ADP-FORMING]"/>
    <property type="match status" value="1"/>
</dbReference>
<proteinExistence type="predicted"/>